<feature type="coiled-coil region" evidence="13">
    <location>
        <begin position="362"/>
        <end position="389"/>
    </location>
</feature>
<sequence>MADDDERPDTGTRKSVVVCTRFRPQNKIELGREAQVVVQFPSPEAVVVTNEEGNDQMFTFDRVYDMDSEQKDVFSFCCRPLIDDICEGYHATCFAYGQTGSGKTFTMEGVHDDERLKGIIPRSMEYLFQRVQNAKDTEFTVEASYVEIYMEKVRDLLDKTKKKDNLEVRVDAARGVYIENVTELPVFSEEDAKRLLDLGSATRHVSATGMNEVSSRSHALFMLTVTQKSKADMTTKSGKLFLVDLAGSEMVGKTGAKDKLLDEAKAINKSLSALGNVIKALTEPNKAGFVPYRDSKLTRILQDSLGGGARACLIIACSPSSYNAIETISTLRFGSRAKAIKNKLRVHTTFGGGGGAEFEGVMMKKEEEITRLQAMVAAMEAEVVQVKRENVVYTTIYGEAPKVEEKEDGTLVVVKEDAEGNTKEEAMPTINMHAQVAIAEDRVNLMQEELEAVAKEANLTRPMVSEFEKHLIDERSLFGQLRSDIAKLFKRLQSGGPGENSLAKEKYLDVDRLLGMAKWKAETMLGKVKPVTRASAQVAAKAAATAKAFKEANEGK</sequence>
<dbReference type="GO" id="GO:0003777">
    <property type="term" value="F:microtubule motor activity"/>
    <property type="evidence" value="ECO:0007669"/>
    <property type="project" value="InterPro"/>
</dbReference>
<accession>A0AAE0BHP9</accession>
<dbReference type="GO" id="GO:0007052">
    <property type="term" value="P:mitotic spindle organization"/>
    <property type="evidence" value="ECO:0007669"/>
    <property type="project" value="TreeGrafter"/>
</dbReference>
<dbReference type="GO" id="GO:0005524">
    <property type="term" value="F:ATP binding"/>
    <property type="evidence" value="ECO:0007669"/>
    <property type="project" value="UniProtKB-UniRule"/>
</dbReference>
<evidence type="ECO:0000256" key="6">
    <source>
        <dbReference type="ARBA" id="ARBA00023054"/>
    </source>
</evidence>
<feature type="binding site" evidence="11">
    <location>
        <begin position="97"/>
        <end position="104"/>
    </location>
    <ligand>
        <name>ATP</name>
        <dbReference type="ChEBI" id="CHEBI:30616"/>
    </ligand>
</feature>
<dbReference type="InterPro" id="IPR027417">
    <property type="entry name" value="P-loop_NTPase"/>
</dbReference>
<dbReference type="InterPro" id="IPR036961">
    <property type="entry name" value="Kinesin_motor_dom_sf"/>
</dbReference>
<proteinExistence type="inferred from homology"/>
<evidence type="ECO:0000313" key="15">
    <source>
        <dbReference type="EMBL" id="KAK3235849.1"/>
    </source>
</evidence>
<organism evidence="15 16">
    <name type="scientific">Cymbomonas tetramitiformis</name>
    <dbReference type="NCBI Taxonomy" id="36881"/>
    <lineage>
        <taxon>Eukaryota</taxon>
        <taxon>Viridiplantae</taxon>
        <taxon>Chlorophyta</taxon>
        <taxon>Pyramimonadophyceae</taxon>
        <taxon>Pyramimonadales</taxon>
        <taxon>Pyramimonadaceae</taxon>
        <taxon>Cymbomonas</taxon>
    </lineage>
</organism>
<keyword evidence="3 12" id="KW-0493">Microtubule</keyword>
<dbReference type="SUPFAM" id="SSF52540">
    <property type="entry name" value="P-loop containing nucleoside triphosphate hydrolases"/>
    <property type="match status" value="1"/>
</dbReference>
<dbReference type="PROSITE" id="PS50067">
    <property type="entry name" value="KINESIN_MOTOR_2"/>
    <property type="match status" value="1"/>
</dbReference>
<keyword evidence="2" id="KW-0963">Cytoplasm</keyword>
<reference evidence="15 16" key="1">
    <citation type="journal article" date="2015" name="Genome Biol. Evol.">
        <title>Comparative Genomics of a Bacterivorous Green Alga Reveals Evolutionary Causalities and Consequences of Phago-Mixotrophic Mode of Nutrition.</title>
        <authorList>
            <person name="Burns J.A."/>
            <person name="Paasch A."/>
            <person name="Narechania A."/>
            <person name="Kim E."/>
        </authorList>
    </citation>
    <scope>NUCLEOTIDE SEQUENCE [LARGE SCALE GENOMIC DNA]</scope>
    <source>
        <strain evidence="15 16">PLY_AMNH</strain>
    </source>
</reference>
<evidence type="ECO:0000256" key="7">
    <source>
        <dbReference type="ARBA" id="ARBA00023175"/>
    </source>
</evidence>
<evidence type="ECO:0000313" key="16">
    <source>
        <dbReference type="Proteomes" id="UP001190700"/>
    </source>
</evidence>
<evidence type="ECO:0000256" key="12">
    <source>
        <dbReference type="RuleBase" id="RU000394"/>
    </source>
</evidence>
<evidence type="ECO:0000256" key="2">
    <source>
        <dbReference type="ARBA" id="ARBA00022490"/>
    </source>
</evidence>
<dbReference type="SMART" id="SM00129">
    <property type="entry name" value="KISc"/>
    <property type="match status" value="1"/>
</dbReference>
<keyword evidence="7 11" id="KW-0505">Motor protein</keyword>
<protein>
    <recommendedName>
        <fullName evidence="12">Kinesin-like protein</fullName>
    </recommendedName>
</protein>
<evidence type="ECO:0000256" key="4">
    <source>
        <dbReference type="ARBA" id="ARBA00022741"/>
    </source>
</evidence>
<dbReference type="InterPro" id="IPR027640">
    <property type="entry name" value="Kinesin-like_fam"/>
</dbReference>
<dbReference type="EMBL" id="LGRX02035209">
    <property type="protein sequence ID" value="KAK3235849.1"/>
    <property type="molecule type" value="Genomic_DNA"/>
</dbReference>
<dbReference type="GO" id="GO:0051231">
    <property type="term" value="P:spindle elongation"/>
    <property type="evidence" value="ECO:0007669"/>
    <property type="project" value="TreeGrafter"/>
</dbReference>
<dbReference type="PANTHER" id="PTHR47969:SF15">
    <property type="entry name" value="CHROMOSOME-ASSOCIATED KINESIN KIF4A-RELATED"/>
    <property type="match status" value="1"/>
</dbReference>
<dbReference type="GO" id="GO:0008017">
    <property type="term" value="F:microtubule binding"/>
    <property type="evidence" value="ECO:0007669"/>
    <property type="project" value="InterPro"/>
</dbReference>
<evidence type="ECO:0000256" key="5">
    <source>
        <dbReference type="ARBA" id="ARBA00022840"/>
    </source>
</evidence>
<keyword evidence="8" id="KW-0206">Cytoskeleton</keyword>
<dbReference type="Gene3D" id="3.40.850.10">
    <property type="entry name" value="Kinesin motor domain"/>
    <property type="match status" value="1"/>
</dbReference>
<feature type="domain" description="Kinesin motor" evidence="14">
    <location>
        <begin position="15"/>
        <end position="340"/>
    </location>
</feature>
<comment type="function">
    <text evidence="10">Responsible for microtubule translocation. May be important for the organization of phragmoplast-specific arrays of microtubules. Plays an essential role in stabilizing the mitotic spindle. Required during mitotic cytokinesis.</text>
</comment>
<evidence type="ECO:0000256" key="3">
    <source>
        <dbReference type="ARBA" id="ARBA00022701"/>
    </source>
</evidence>
<comment type="similarity">
    <text evidence="9">Belongs to the TRAFAC class myosin-kinesin ATPase superfamily. Kinesin family. KIN-5/BimC subfamily.</text>
</comment>
<evidence type="ECO:0000256" key="11">
    <source>
        <dbReference type="PROSITE-ProRule" id="PRU00283"/>
    </source>
</evidence>
<dbReference type="FunFam" id="3.40.850.10:FF:000019">
    <property type="entry name" value="Kinesin-like protein KIN-5D"/>
    <property type="match status" value="1"/>
</dbReference>
<evidence type="ECO:0000256" key="13">
    <source>
        <dbReference type="SAM" id="Coils"/>
    </source>
</evidence>
<dbReference type="InterPro" id="IPR019821">
    <property type="entry name" value="Kinesin_motor_CS"/>
</dbReference>
<keyword evidence="4 11" id="KW-0547">Nucleotide-binding</keyword>
<evidence type="ECO:0000256" key="8">
    <source>
        <dbReference type="ARBA" id="ARBA00023212"/>
    </source>
</evidence>
<dbReference type="PANTHER" id="PTHR47969">
    <property type="entry name" value="CHROMOSOME-ASSOCIATED KINESIN KIF4A-RELATED"/>
    <property type="match status" value="1"/>
</dbReference>
<evidence type="ECO:0000256" key="9">
    <source>
        <dbReference type="ARBA" id="ARBA00034704"/>
    </source>
</evidence>
<keyword evidence="6 13" id="KW-0175">Coiled coil</keyword>
<dbReference type="AlphaFoldDB" id="A0AAE0BHP9"/>
<evidence type="ECO:0000256" key="1">
    <source>
        <dbReference type="ARBA" id="ARBA00004186"/>
    </source>
</evidence>
<dbReference type="GO" id="GO:0005874">
    <property type="term" value="C:microtubule"/>
    <property type="evidence" value="ECO:0007669"/>
    <property type="project" value="UniProtKB-KW"/>
</dbReference>
<dbReference type="GO" id="GO:0005875">
    <property type="term" value="C:microtubule associated complex"/>
    <property type="evidence" value="ECO:0007669"/>
    <property type="project" value="TreeGrafter"/>
</dbReference>
<dbReference type="Proteomes" id="UP001190700">
    <property type="component" value="Unassembled WGS sequence"/>
</dbReference>
<dbReference type="PRINTS" id="PR00380">
    <property type="entry name" value="KINESINHEAVY"/>
</dbReference>
<dbReference type="Pfam" id="PF00225">
    <property type="entry name" value="Kinesin"/>
    <property type="match status" value="1"/>
</dbReference>
<dbReference type="GO" id="GO:0007018">
    <property type="term" value="P:microtubule-based movement"/>
    <property type="evidence" value="ECO:0007669"/>
    <property type="project" value="InterPro"/>
</dbReference>
<dbReference type="PROSITE" id="PS00411">
    <property type="entry name" value="KINESIN_MOTOR_1"/>
    <property type="match status" value="1"/>
</dbReference>
<name>A0AAE0BHP9_9CHLO</name>
<dbReference type="InterPro" id="IPR001752">
    <property type="entry name" value="Kinesin_motor_dom"/>
</dbReference>
<evidence type="ECO:0000259" key="14">
    <source>
        <dbReference type="PROSITE" id="PS50067"/>
    </source>
</evidence>
<comment type="subcellular location">
    <subcellularLocation>
        <location evidence="1">Cytoplasm</location>
        <location evidence="1">Cytoskeleton</location>
        <location evidence="1">Spindle</location>
    </subcellularLocation>
</comment>
<keyword evidence="5 11" id="KW-0067">ATP-binding</keyword>
<comment type="caution">
    <text evidence="15">The sequence shown here is derived from an EMBL/GenBank/DDBJ whole genome shotgun (WGS) entry which is preliminary data.</text>
</comment>
<keyword evidence="16" id="KW-1185">Reference proteome</keyword>
<evidence type="ECO:0000256" key="10">
    <source>
        <dbReference type="ARBA" id="ARBA00046159"/>
    </source>
</evidence>
<dbReference type="GO" id="GO:0005819">
    <property type="term" value="C:spindle"/>
    <property type="evidence" value="ECO:0007669"/>
    <property type="project" value="UniProtKB-SubCell"/>
</dbReference>
<gene>
    <name evidence="15" type="ORF">CYMTET_53970</name>
</gene>